<keyword evidence="2" id="KW-1133">Transmembrane helix</keyword>
<dbReference type="AlphaFoldDB" id="A0A8K1FZV4"/>
<evidence type="ECO:0000313" key="4">
    <source>
        <dbReference type="Proteomes" id="UP000796761"/>
    </source>
</evidence>
<evidence type="ECO:0000313" key="3">
    <source>
        <dbReference type="EMBL" id="TRZ09118.1"/>
    </source>
</evidence>
<proteinExistence type="predicted"/>
<name>A0A8K1FZV4_9PASS</name>
<keyword evidence="2" id="KW-0472">Membrane</keyword>
<organism evidence="3 4">
    <name type="scientific">Zosterops borbonicus</name>
    <dbReference type="NCBI Taxonomy" id="364589"/>
    <lineage>
        <taxon>Eukaryota</taxon>
        <taxon>Metazoa</taxon>
        <taxon>Chordata</taxon>
        <taxon>Craniata</taxon>
        <taxon>Vertebrata</taxon>
        <taxon>Euteleostomi</taxon>
        <taxon>Archelosauria</taxon>
        <taxon>Archosauria</taxon>
        <taxon>Dinosauria</taxon>
        <taxon>Saurischia</taxon>
        <taxon>Theropoda</taxon>
        <taxon>Coelurosauria</taxon>
        <taxon>Aves</taxon>
        <taxon>Neognathae</taxon>
        <taxon>Neoaves</taxon>
        <taxon>Telluraves</taxon>
        <taxon>Australaves</taxon>
        <taxon>Passeriformes</taxon>
        <taxon>Sylvioidea</taxon>
        <taxon>Zosteropidae</taxon>
        <taxon>Zosterops</taxon>
    </lineage>
</organism>
<sequence>MAGKLPWQHPNPRWPPGPIPIGDGEPRWPPAAAILDCGQGHLGHLSQWLSHNLLDLICMTAAILATSANGSATTLMAILDLICITAAILAILFLPYPTHVGHLGVLVAILIPIKEQGAGGHLVYCPYSCGRPSCFLSLQLVAILAGDPVARLKVIWRPSWPGRHLEGNPVAILKVFWWPS</sequence>
<gene>
    <name evidence="3" type="ORF">HGM15179_017991</name>
</gene>
<accession>A0A8K1FZV4</accession>
<comment type="caution">
    <text evidence="3">The sequence shown here is derived from an EMBL/GenBank/DDBJ whole genome shotgun (WGS) entry which is preliminary data.</text>
</comment>
<dbReference type="Proteomes" id="UP000796761">
    <property type="component" value="Unassembled WGS sequence"/>
</dbReference>
<evidence type="ECO:0000256" key="2">
    <source>
        <dbReference type="SAM" id="Phobius"/>
    </source>
</evidence>
<reference evidence="3" key="1">
    <citation type="submission" date="2019-04" db="EMBL/GenBank/DDBJ databases">
        <title>Genome assembly of Zosterops borbonicus 15179.</title>
        <authorList>
            <person name="Leroy T."/>
            <person name="Anselmetti Y."/>
            <person name="Tilak M.-K."/>
            <person name="Nabholz B."/>
        </authorList>
    </citation>
    <scope>NUCLEOTIDE SEQUENCE</scope>
    <source>
        <strain evidence="3">HGM_15179</strain>
        <tissue evidence="3">Muscle</tissue>
    </source>
</reference>
<feature type="transmembrane region" description="Helical" evidence="2">
    <location>
        <begin position="75"/>
        <end position="96"/>
    </location>
</feature>
<protein>
    <submittedName>
        <fullName evidence="3">Uncharacterized protein</fullName>
    </submittedName>
</protein>
<dbReference type="EMBL" id="SWJQ01001155">
    <property type="protein sequence ID" value="TRZ09118.1"/>
    <property type="molecule type" value="Genomic_DNA"/>
</dbReference>
<keyword evidence="2" id="KW-0812">Transmembrane</keyword>
<keyword evidence="4" id="KW-1185">Reference proteome</keyword>
<feature type="region of interest" description="Disordered" evidence="1">
    <location>
        <begin position="1"/>
        <end position="22"/>
    </location>
</feature>
<evidence type="ECO:0000256" key="1">
    <source>
        <dbReference type="SAM" id="MobiDB-lite"/>
    </source>
</evidence>